<name>A0AAD3GZ16_9STRA</name>
<dbReference type="EMBL" id="BLLK01000019">
    <property type="protein sequence ID" value="GFH43849.1"/>
    <property type="molecule type" value="Genomic_DNA"/>
</dbReference>
<comment type="caution">
    <text evidence="1">The sequence shown here is derived from an EMBL/GenBank/DDBJ whole genome shotgun (WGS) entry which is preliminary data.</text>
</comment>
<dbReference type="InterPro" id="IPR026906">
    <property type="entry name" value="LRR_5"/>
</dbReference>
<dbReference type="AlphaFoldDB" id="A0AAD3GZ16"/>
<protein>
    <submittedName>
        <fullName evidence="1">Uncharacterized protein</fullName>
    </submittedName>
</protein>
<organism evidence="1 2">
    <name type="scientific">Chaetoceros tenuissimus</name>
    <dbReference type="NCBI Taxonomy" id="426638"/>
    <lineage>
        <taxon>Eukaryota</taxon>
        <taxon>Sar</taxon>
        <taxon>Stramenopiles</taxon>
        <taxon>Ochrophyta</taxon>
        <taxon>Bacillariophyta</taxon>
        <taxon>Coscinodiscophyceae</taxon>
        <taxon>Chaetocerotophycidae</taxon>
        <taxon>Chaetocerotales</taxon>
        <taxon>Chaetocerotaceae</taxon>
        <taxon>Chaetoceros</taxon>
    </lineage>
</organism>
<evidence type="ECO:0000313" key="1">
    <source>
        <dbReference type="EMBL" id="GFH43849.1"/>
    </source>
</evidence>
<dbReference type="Pfam" id="PF13306">
    <property type="entry name" value="LRR_5"/>
    <property type="match status" value="1"/>
</dbReference>
<reference evidence="1 2" key="1">
    <citation type="journal article" date="2021" name="Sci. Rep.">
        <title>The genome of the diatom Chaetoceros tenuissimus carries an ancient integrated fragment of an extant virus.</title>
        <authorList>
            <person name="Hongo Y."/>
            <person name="Kimura K."/>
            <person name="Takaki Y."/>
            <person name="Yoshida Y."/>
            <person name="Baba S."/>
            <person name="Kobayashi G."/>
            <person name="Nagasaki K."/>
            <person name="Hano T."/>
            <person name="Tomaru Y."/>
        </authorList>
    </citation>
    <scope>NUCLEOTIDE SEQUENCE [LARGE SCALE GENOMIC DNA]</scope>
    <source>
        <strain evidence="1 2">NIES-3715</strain>
    </source>
</reference>
<dbReference type="Proteomes" id="UP001054902">
    <property type="component" value="Unassembled WGS sequence"/>
</dbReference>
<dbReference type="InterPro" id="IPR032675">
    <property type="entry name" value="LRR_dom_sf"/>
</dbReference>
<dbReference type="Gene3D" id="3.80.10.10">
    <property type="entry name" value="Ribonuclease Inhibitor"/>
    <property type="match status" value="1"/>
</dbReference>
<evidence type="ECO:0000313" key="2">
    <source>
        <dbReference type="Proteomes" id="UP001054902"/>
    </source>
</evidence>
<gene>
    <name evidence="1" type="ORF">CTEN210_00322</name>
</gene>
<sequence length="257" mass="30300">MRFATVDGLVTLFYDGSKELWIQDLHDEWWEQYSHYVTFYGSRWEEYIWDNLNLSEECKEFIRERLSWQQIIVVDGVTEIPTFTFYQCKNIKQVIFADTVIRIEKCAFYECKSLCLIKWSLNLEFIGEGTFEDCNLSSVFIPPRCRFIGYAAFSQNSNLTILNVPQDTHLGLSVIFSTKLNQSSWAPRSINSSWLKNINNTNQFALHRVCSSFEPTYFGNDSRNYEGKRRTAGIQSRESHWYHPFKISQGKSVRSRY</sequence>
<keyword evidence="2" id="KW-1185">Reference proteome</keyword>
<proteinExistence type="predicted"/>
<accession>A0AAD3GZ16</accession>
<dbReference type="SUPFAM" id="SSF52058">
    <property type="entry name" value="L domain-like"/>
    <property type="match status" value="1"/>
</dbReference>